<keyword evidence="3" id="KW-1185">Reference proteome</keyword>
<evidence type="ECO:0000256" key="1">
    <source>
        <dbReference type="SAM" id="MobiDB-lite"/>
    </source>
</evidence>
<feature type="compositionally biased region" description="Basic and acidic residues" evidence="1">
    <location>
        <begin position="61"/>
        <end position="71"/>
    </location>
</feature>
<feature type="region of interest" description="Disordered" evidence="1">
    <location>
        <begin position="1"/>
        <end position="77"/>
    </location>
</feature>
<dbReference type="AlphaFoldDB" id="A0A016V4E6"/>
<protein>
    <submittedName>
        <fullName evidence="2">Uncharacterized protein</fullName>
    </submittedName>
</protein>
<dbReference type="EMBL" id="JARK01001354">
    <property type="protein sequence ID" value="EYC22111.1"/>
    <property type="molecule type" value="Genomic_DNA"/>
</dbReference>
<organism evidence="2 3">
    <name type="scientific">Ancylostoma ceylanicum</name>
    <dbReference type="NCBI Taxonomy" id="53326"/>
    <lineage>
        <taxon>Eukaryota</taxon>
        <taxon>Metazoa</taxon>
        <taxon>Ecdysozoa</taxon>
        <taxon>Nematoda</taxon>
        <taxon>Chromadorea</taxon>
        <taxon>Rhabditida</taxon>
        <taxon>Rhabditina</taxon>
        <taxon>Rhabditomorpha</taxon>
        <taxon>Strongyloidea</taxon>
        <taxon>Ancylostomatidae</taxon>
        <taxon>Ancylostomatinae</taxon>
        <taxon>Ancylostoma</taxon>
    </lineage>
</organism>
<gene>
    <name evidence="2" type="primary">Acey_s0018.g3721</name>
    <name evidence="2" type="ORF">Y032_0018g3721</name>
</gene>
<evidence type="ECO:0000313" key="3">
    <source>
        <dbReference type="Proteomes" id="UP000024635"/>
    </source>
</evidence>
<feature type="compositionally biased region" description="Basic and acidic residues" evidence="1">
    <location>
        <begin position="30"/>
        <end position="53"/>
    </location>
</feature>
<comment type="caution">
    <text evidence="2">The sequence shown here is derived from an EMBL/GenBank/DDBJ whole genome shotgun (WGS) entry which is preliminary data.</text>
</comment>
<dbReference type="Proteomes" id="UP000024635">
    <property type="component" value="Unassembled WGS sequence"/>
</dbReference>
<reference evidence="3" key="1">
    <citation type="journal article" date="2015" name="Nat. Genet.">
        <title>The genome and transcriptome of the zoonotic hookworm Ancylostoma ceylanicum identify infection-specific gene families.</title>
        <authorList>
            <person name="Schwarz E.M."/>
            <person name="Hu Y."/>
            <person name="Antoshechkin I."/>
            <person name="Miller M.M."/>
            <person name="Sternberg P.W."/>
            <person name="Aroian R.V."/>
        </authorList>
    </citation>
    <scope>NUCLEOTIDE SEQUENCE</scope>
    <source>
        <strain evidence="3">HY135</strain>
    </source>
</reference>
<sequence length="110" mass="12563">MSGKHASSEDFQEGSFGLKWSQGTRIAGGHQREAPHFRSWEPDWREKVDENSRCRITSRRPSSELRVEKGTSPEGGQESILWVRESTILCSTSLVSGKDFCFKTVKKKRF</sequence>
<accession>A0A016V4E6</accession>
<name>A0A016V4E6_9BILA</name>
<proteinExistence type="predicted"/>
<evidence type="ECO:0000313" key="2">
    <source>
        <dbReference type="EMBL" id="EYC22111.1"/>
    </source>
</evidence>